<dbReference type="AlphaFoldDB" id="A0A1F7WV45"/>
<sequence>MNTVPVKKNKNVRVWQEGAAVKITTGELGGAVAREGFVASLGGAGMTPDELEREMRIAREISPDGEIGVNLMYVAKDFHSLARVVKKLNANFIVLSAGYDSKILNFAGEYEDLKGLEIIPKVAHPSLALRVLQSGVVKRIMLEGAGCGGHIGFSSIKNFVSTEELVKQTFIRFATHLAKQVLGKGAPEKEVEAFIEDIRKNREDYRKKYHVPELIAAGGINENNFQQIIDSGADHIANCLIFTICKESNAHVNWKTMQFQADRRIIFESPVKGMLGSAIKNGFIEKY</sequence>
<dbReference type="PANTHER" id="PTHR32332:SF20">
    <property type="entry name" value="2-NITROPROPANE DIOXYGENASE-LIKE PROTEIN"/>
    <property type="match status" value="1"/>
</dbReference>
<dbReference type="Proteomes" id="UP000178735">
    <property type="component" value="Unassembled WGS sequence"/>
</dbReference>
<proteinExistence type="predicted"/>
<reference evidence="1 2" key="1">
    <citation type="journal article" date="2016" name="Nat. Commun.">
        <title>Thousands of microbial genomes shed light on interconnected biogeochemical processes in an aquifer system.</title>
        <authorList>
            <person name="Anantharaman K."/>
            <person name="Brown C.T."/>
            <person name="Hug L.A."/>
            <person name="Sharon I."/>
            <person name="Castelle C.J."/>
            <person name="Probst A.J."/>
            <person name="Thomas B.C."/>
            <person name="Singh A."/>
            <person name="Wilkins M.J."/>
            <person name="Karaoz U."/>
            <person name="Brodie E.L."/>
            <person name="Williams K.H."/>
            <person name="Hubbard S.S."/>
            <person name="Banfield J.F."/>
        </authorList>
    </citation>
    <scope>NUCLEOTIDE SEQUENCE [LARGE SCALE GENOMIC DNA]</scope>
</reference>
<name>A0A1F7WV45_9BACT</name>
<comment type="caution">
    <text evidence="1">The sequence shown here is derived from an EMBL/GenBank/DDBJ whole genome shotgun (WGS) entry which is preliminary data.</text>
</comment>
<dbReference type="Pfam" id="PF03060">
    <property type="entry name" value="NMO"/>
    <property type="match status" value="1"/>
</dbReference>
<gene>
    <name evidence="1" type="ORF">A2008_07775</name>
</gene>
<organism evidence="1 2">
    <name type="scientific">Candidatus Wallbacteria bacterium GWC2_49_35</name>
    <dbReference type="NCBI Taxonomy" id="1817813"/>
    <lineage>
        <taxon>Bacteria</taxon>
        <taxon>Candidatus Walliibacteriota</taxon>
    </lineage>
</organism>
<feature type="non-terminal residue" evidence="1">
    <location>
        <position position="287"/>
    </location>
</feature>
<dbReference type="STRING" id="1817813.A2008_07775"/>
<dbReference type="PANTHER" id="PTHR32332">
    <property type="entry name" value="2-NITROPROPANE DIOXYGENASE"/>
    <property type="match status" value="1"/>
</dbReference>
<protein>
    <submittedName>
        <fullName evidence="1">Uncharacterized protein</fullName>
    </submittedName>
</protein>
<dbReference type="Gene3D" id="3.20.20.70">
    <property type="entry name" value="Aldolase class I"/>
    <property type="match status" value="1"/>
</dbReference>
<dbReference type="SUPFAM" id="SSF51412">
    <property type="entry name" value="Inosine monophosphate dehydrogenase (IMPDH)"/>
    <property type="match status" value="1"/>
</dbReference>
<accession>A0A1F7WV45</accession>
<dbReference type="InterPro" id="IPR013785">
    <property type="entry name" value="Aldolase_TIM"/>
</dbReference>
<dbReference type="EMBL" id="MGFH01000060">
    <property type="protein sequence ID" value="OGM06507.1"/>
    <property type="molecule type" value="Genomic_DNA"/>
</dbReference>
<evidence type="ECO:0000313" key="2">
    <source>
        <dbReference type="Proteomes" id="UP000178735"/>
    </source>
</evidence>
<evidence type="ECO:0000313" key="1">
    <source>
        <dbReference type="EMBL" id="OGM06507.1"/>
    </source>
</evidence>